<evidence type="ECO:0000313" key="1">
    <source>
        <dbReference type="EMBL" id="ATZ20959.1"/>
    </source>
</evidence>
<dbReference type="KEGG" id="mcol:MCOLE_v1c04470"/>
<organism evidence="1 2">
    <name type="scientific">Mesoplasma coleopterae</name>
    <dbReference type="NCBI Taxonomy" id="324078"/>
    <lineage>
        <taxon>Bacteria</taxon>
        <taxon>Bacillati</taxon>
        <taxon>Mycoplasmatota</taxon>
        <taxon>Mollicutes</taxon>
        <taxon>Entomoplasmatales</taxon>
        <taxon>Entomoplasmataceae</taxon>
        <taxon>Mesoplasma</taxon>
    </lineage>
</organism>
<dbReference type="RefSeq" id="WP_100671096.1">
    <property type="nucleotide sequence ID" value="NZ_CP024968.1"/>
</dbReference>
<dbReference type="AlphaFoldDB" id="A0A2K8P2K6"/>
<name>A0A2K8P2K6_9MOLU</name>
<dbReference type="EMBL" id="CP024968">
    <property type="protein sequence ID" value="ATZ20959.1"/>
    <property type="molecule type" value="Genomic_DNA"/>
</dbReference>
<gene>
    <name evidence="1" type="ORF">MCOLE_v1c04470</name>
</gene>
<proteinExistence type="predicted"/>
<sequence>MKKLLQLLAIVSLTSSAVTGIVSYQSLKHLNKVSIESEIKKNDIQSKLNASVQNKQMTDEEAIAALNSALNDVEGISSVQVDKQNTFGFENKTYVVKVVLKSDYKWDVDNFDGQFKVTAKVGNYDQVIKEDIQSKLNASVQNKQMTDEEAVAALNSALNDVEGISSVEVDRPSTFAFEDKTYNVKVVLKSDYKWDVDNFDGQFEVSASIDDTSKIVNHLNSVKQKTITWFAEQHFDARKWVGTYPGNQSLSKSIYTQELYEYLGIENDIYIKDIEHFTSPIEQVKNSNQSDEISTYKIVIIPENTVDQSNNNFDDVLKPFAINFNKQTIEEALNDKTIEVDTFIGKNEQQLTAEIETILKENNENIKWDVVSFYLDINKPSFIYLMPAEEGTFFYTKSEIELKITYLEIPAITNNLELIESKNRKVENKEELLIEIKQTLIRIDERLNDNNIEIILIRGSENIESVQTDVFTKFEVVALQNSKLRASKTFEIIPERKSVDVVLSNLVKIEVDSVSVGSTNDAIEKARSEILKIDSDLTDDEVVLGVMQGTVPSGEGLNIILTGVTVDAKPNSRKYKSKHLIKLVLTNNQI</sequence>
<keyword evidence="2" id="KW-1185">Reference proteome</keyword>
<protein>
    <submittedName>
        <fullName evidence="1">Uncharacterized protein</fullName>
    </submittedName>
</protein>
<reference evidence="1 2" key="1">
    <citation type="submission" date="2017-11" db="EMBL/GenBank/DDBJ databases">
        <title>Genome sequence of Mesoplasma coleopterae BARC 779 (ATCC 49583).</title>
        <authorList>
            <person name="Lo W.-S."/>
            <person name="Kuo C.-H."/>
        </authorList>
    </citation>
    <scope>NUCLEOTIDE SEQUENCE [LARGE SCALE GENOMIC DNA]</scope>
    <source>
        <strain evidence="1 2">BARC 779</strain>
    </source>
</reference>
<accession>A0A2K8P2K6</accession>
<dbReference type="Proteomes" id="UP000232221">
    <property type="component" value="Chromosome"/>
</dbReference>
<evidence type="ECO:0000313" key="2">
    <source>
        <dbReference type="Proteomes" id="UP000232221"/>
    </source>
</evidence>